<keyword evidence="6 15" id="KW-0378">Hydrolase</keyword>
<evidence type="ECO:0000256" key="7">
    <source>
        <dbReference type="ARBA" id="ARBA00023136"/>
    </source>
</evidence>
<dbReference type="Proteomes" id="UP000799779">
    <property type="component" value="Unassembled WGS sequence"/>
</dbReference>
<evidence type="ECO:0000256" key="10">
    <source>
        <dbReference type="ARBA" id="ARBA00023316"/>
    </source>
</evidence>
<evidence type="ECO:0000256" key="11">
    <source>
        <dbReference type="ARBA" id="ARBA00023326"/>
    </source>
</evidence>
<sequence length="263" mass="29430">MNNANLHKVFPGMDYTPLNSQYPDCMHVPPSQNNVTRDMAVLSQMTNAVRLYGTDCNQTEMVLHAIDRLELKDMKVWLGVWLGNNDTTNERQLAQMWKILDKNDASKFKGVIIGNEVLFRKDLTELELLTVIADVKTNLTSKKIDLPVATSDLGDNWTKQMATKVDIVMSNVHPFFAGVEVGKAAGWTWDFWTNHDVVLTKTTDPDIKQIVAEVGWPSAGGNNCGAVNCTTETEGSVSGVEEMNMFMDSWICQSLANGTEYFW</sequence>
<keyword evidence="8" id="KW-0325">Glycoprotein</keyword>
<evidence type="ECO:0000256" key="1">
    <source>
        <dbReference type="ARBA" id="ARBA00000382"/>
    </source>
</evidence>
<dbReference type="InterPro" id="IPR050732">
    <property type="entry name" value="Beta-glucan_modifiers"/>
</dbReference>
<dbReference type="GO" id="GO:0042973">
    <property type="term" value="F:glucan endo-1,3-beta-D-glucosidase activity"/>
    <property type="evidence" value="ECO:0007669"/>
    <property type="project" value="UniProtKB-EC"/>
</dbReference>
<evidence type="ECO:0000256" key="9">
    <source>
        <dbReference type="ARBA" id="ARBA00023277"/>
    </source>
</evidence>
<keyword evidence="16" id="KW-1185">Reference proteome</keyword>
<dbReference type="GO" id="GO:0000272">
    <property type="term" value="P:polysaccharide catabolic process"/>
    <property type="evidence" value="ECO:0007669"/>
    <property type="project" value="UniProtKB-KW"/>
</dbReference>
<dbReference type="PANTHER" id="PTHR16631:SF17">
    <property type="entry name" value="GLUCAN ENDO-1,3-BETA-GLUCOSIDASE BTGC"/>
    <property type="match status" value="1"/>
</dbReference>
<protein>
    <recommendedName>
        <fullName evidence="4">glucan endo-1,3-beta-D-glucosidase</fullName>
        <ecNumber evidence="4">3.2.1.39</ecNumber>
    </recommendedName>
    <alternativeName>
        <fullName evidence="14">Endo-1,3-beta-glucanase btgC</fullName>
    </alternativeName>
    <alternativeName>
        <fullName evidence="13">Laminarinase btgC</fullName>
    </alternativeName>
</protein>
<dbReference type="GO" id="GO:0071555">
    <property type="term" value="P:cell wall organization"/>
    <property type="evidence" value="ECO:0007669"/>
    <property type="project" value="UniProtKB-KW"/>
</dbReference>
<evidence type="ECO:0000256" key="2">
    <source>
        <dbReference type="ARBA" id="ARBA00004401"/>
    </source>
</evidence>
<keyword evidence="7" id="KW-0472">Membrane</keyword>
<evidence type="ECO:0000256" key="13">
    <source>
        <dbReference type="ARBA" id="ARBA00042373"/>
    </source>
</evidence>
<dbReference type="GO" id="GO:0005576">
    <property type="term" value="C:extracellular region"/>
    <property type="evidence" value="ECO:0007669"/>
    <property type="project" value="TreeGrafter"/>
</dbReference>
<evidence type="ECO:0000256" key="8">
    <source>
        <dbReference type="ARBA" id="ARBA00023180"/>
    </source>
</evidence>
<comment type="similarity">
    <text evidence="3">Belongs to the glycosyl hydrolase 17 family.</text>
</comment>
<organism evidence="15 16">
    <name type="scientific">Amniculicola lignicola CBS 123094</name>
    <dbReference type="NCBI Taxonomy" id="1392246"/>
    <lineage>
        <taxon>Eukaryota</taxon>
        <taxon>Fungi</taxon>
        <taxon>Dikarya</taxon>
        <taxon>Ascomycota</taxon>
        <taxon>Pezizomycotina</taxon>
        <taxon>Dothideomycetes</taxon>
        <taxon>Pleosporomycetidae</taxon>
        <taxon>Pleosporales</taxon>
        <taxon>Amniculicolaceae</taxon>
        <taxon>Amniculicola</taxon>
    </lineage>
</organism>
<dbReference type="EMBL" id="ML977665">
    <property type="protein sequence ID" value="KAF1994289.1"/>
    <property type="molecule type" value="Genomic_DNA"/>
</dbReference>
<keyword evidence="11" id="KW-0624">Polysaccharide degradation</keyword>
<keyword evidence="10" id="KW-0961">Cell wall biogenesis/degradation</keyword>
<comment type="catalytic activity">
    <reaction evidence="1">
        <text>Hydrolysis of (1-&gt;3)-beta-D-glucosidic linkages in (1-&gt;3)-beta-D-glucans.</text>
        <dbReference type="EC" id="3.2.1.39"/>
    </reaction>
</comment>
<evidence type="ECO:0000256" key="4">
    <source>
        <dbReference type="ARBA" id="ARBA00012780"/>
    </source>
</evidence>
<comment type="subcellular location">
    <subcellularLocation>
        <location evidence="2">Cell membrane</location>
        <topology evidence="2">Single-pass type II membrane protein</topology>
    </subcellularLocation>
</comment>
<evidence type="ECO:0000256" key="6">
    <source>
        <dbReference type="ARBA" id="ARBA00022801"/>
    </source>
</evidence>
<keyword evidence="9" id="KW-0119">Carbohydrate metabolism</keyword>
<dbReference type="SUPFAM" id="SSF51445">
    <property type="entry name" value="(Trans)glycosidases"/>
    <property type="match status" value="1"/>
</dbReference>
<dbReference type="OrthoDB" id="68336at2759"/>
<evidence type="ECO:0000313" key="16">
    <source>
        <dbReference type="Proteomes" id="UP000799779"/>
    </source>
</evidence>
<comment type="function">
    <text evidence="12">Glucanases play a role in cell expansion during growth, in cell-cell fusion during mating, and in spore release during sporulation. This enzyme may be involved in beta-glucan degradation. Active on laminarin and lichenan.</text>
</comment>
<dbReference type="EC" id="3.2.1.39" evidence="4"/>
<reference evidence="15" key="1">
    <citation type="journal article" date="2020" name="Stud. Mycol.">
        <title>101 Dothideomycetes genomes: a test case for predicting lifestyles and emergence of pathogens.</title>
        <authorList>
            <person name="Haridas S."/>
            <person name="Albert R."/>
            <person name="Binder M."/>
            <person name="Bloem J."/>
            <person name="Labutti K."/>
            <person name="Salamov A."/>
            <person name="Andreopoulos B."/>
            <person name="Baker S."/>
            <person name="Barry K."/>
            <person name="Bills G."/>
            <person name="Bluhm B."/>
            <person name="Cannon C."/>
            <person name="Castanera R."/>
            <person name="Culley D."/>
            <person name="Daum C."/>
            <person name="Ezra D."/>
            <person name="Gonzalez J."/>
            <person name="Henrissat B."/>
            <person name="Kuo A."/>
            <person name="Liang C."/>
            <person name="Lipzen A."/>
            <person name="Lutzoni F."/>
            <person name="Magnuson J."/>
            <person name="Mondo S."/>
            <person name="Nolan M."/>
            <person name="Ohm R."/>
            <person name="Pangilinan J."/>
            <person name="Park H.-J."/>
            <person name="Ramirez L."/>
            <person name="Alfaro M."/>
            <person name="Sun H."/>
            <person name="Tritt A."/>
            <person name="Yoshinaga Y."/>
            <person name="Zwiers L.-H."/>
            <person name="Turgeon B."/>
            <person name="Goodwin S."/>
            <person name="Spatafora J."/>
            <person name="Crous P."/>
            <person name="Grigoriev I."/>
        </authorList>
    </citation>
    <scope>NUCLEOTIDE SEQUENCE</scope>
    <source>
        <strain evidence="15">CBS 123094</strain>
    </source>
</reference>
<evidence type="ECO:0000256" key="3">
    <source>
        <dbReference type="ARBA" id="ARBA00008773"/>
    </source>
</evidence>
<name>A0A6A5W035_9PLEO</name>
<dbReference type="GO" id="GO:0009277">
    <property type="term" value="C:fungal-type cell wall"/>
    <property type="evidence" value="ECO:0007669"/>
    <property type="project" value="TreeGrafter"/>
</dbReference>
<dbReference type="PANTHER" id="PTHR16631">
    <property type="entry name" value="GLUCAN 1,3-BETA-GLUCOSIDASE"/>
    <property type="match status" value="1"/>
</dbReference>
<dbReference type="Gene3D" id="3.20.20.80">
    <property type="entry name" value="Glycosidases"/>
    <property type="match status" value="1"/>
</dbReference>
<accession>A0A6A5W035</accession>
<evidence type="ECO:0000256" key="12">
    <source>
        <dbReference type="ARBA" id="ARBA00037649"/>
    </source>
</evidence>
<dbReference type="GO" id="GO:0009986">
    <property type="term" value="C:cell surface"/>
    <property type="evidence" value="ECO:0007669"/>
    <property type="project" value="TreeGrafter"/>
</dbReference>
<evidence type="ECO:0000313" key="15">
    <source>
        <dbReference type="EMBL" id="KAF1994289.1"/>
    </source>
</evidence>
<evidence type="ECO:0000256" key="5">
    <source>
        <dbReference type="ARBA" id="ARBA00022475"/>
    </source>
</evidence>
<dbReference type="InterPro" id="IPR017853">
    <property type="entry name" value="GH"/>
</dbReference>
<gene>
    <name evidence="15" type="ORF">P154DRAFT_527189</name>
</gene>
<dbReference type="GO" id="GO:0005886">
    <property type="term" value="C:plasma membrane"/>
    <property type="evidence" value="ECO:0007669"/>
    <property type="project" value="UniProtKB-SubCell"/>
</dbReference>
<proteinExistence type="inferred from homology"/>
<evidence type="ECO:0000256" key="14">
    <source>
        <dbReference type="ARBA" id="ARBA00043078"/>
    </source>
</evidence>
<dbReference type="AlphaFoldDB" id="A0A6A5W035"/>
<keyword evidence="5" id="KW-1003">Cell membrane</keyword>